<organism evidence="1 2">
    <name type="scientific">Leptospira kobayashii</name>
    <dbReference type="NCBI Taxonomy" id="1917830"/>
    <lineage>
        <taxon>Bacteria</taxon>
        <taxon>Pseudomonadati</taxon>
        <taxon>Spirochaetota</taxon>
        <taxon>Spirochaetia</taxon>
        <taxon>Leptospirales</taxon>
        <taxon>Leptospiraceae</taxon>
        <taxon>Leptospira</taxon>
    </lineage>
</organism>
<proteinExistence type="predicted"/>
<evidence type="ECO:0000313" key="1">
    <source>
        <dbReference type="EMBL" id="BDA78867.1"/>
    </source>
</evidence>
<dbReference type="Proteomes" id="UP000245263">
    <property type="component" value="Chromosome 1"/>
</dbReference>
<dbReference type="SUPFAM" id="SSF48452">
    <property type="entry name" value="TPR-like"/>
    <property type="match status" value="1"/>
</dbReference>
<dbReference type="RefSeq" id="WP_109019826.1">
    <property type="nucleotide sequence ID" value="NZ_AP025028.1"/>
</dbReference>
<accession>A0ABM7UJ83</accession>
<protein>
    <recommendedName>
        <fullName evidence="3">Tetratricopeptide repeat protein</fullName>
    </recommendedName>
</protein>
<evidence type="ECO:0000313" key="2">
    <source>
        <dbReference type="Proteomes" id="UP000245263"/>
    </source>
</evidence>
<name>A0ABM7UJ83_9LEPT</name>
<evidence type="ECO:0008006" key="3">
    <source>
        <dbReference type="Google" id="ProtNLM"/>
    </source>
</evidence>
<dbReference type="Gene3D" id="1.25.40.10">
    <property type="entry name" value="Tetratricopeptide repeat domain"/>
    <property type="match status" value="1"/>
</dbReference>
<reference evidence="1 2" key="1">
    <citation type="submission" date="2021-08" db="EMBL/GenBank/DDBJ databases">
        <title>Complete genome sequence of Leptospira kobayashii strain E30.</title>
        <authorList>
            <person name="Nakao R."/>
            <person name="Nakamura S."/>
            <person name="Masuzawa T."/>
            <person name="Koizumi N."/>
        </authorList>
    </citation>
    <scope>NUCLEOTIDE SEQUENCE [LARGE SCALE GENOMIC DNA]</scope>
    <source>
        <strain evidence="1 2">E30</strain>
    </source>
</reference>
<sequence length="267" mass="30494">MAQQATQVQNLTIEQEAWDLFEVGSNEEVLYLAKNNPSNHYLQHLSFLAFFEVSGKSINPSPKGISVLSPMVEALVNFGMGKDKEAAKQVSLYFNSGNSPICYAIVNLALKIYFRSENFAEAKSILSAYKKKYNDTTFIKEEITSTYHLRKYEEVIKLFRENIKLLNDVEMHKMVGMSLLFLDRHKEANVIFENIPGKLQLPSFEEKKSSYSLVFSKISNLESRVSELTARELEDMGFAYLFHGEYEKAEKTFLSLTSKLKSSLCNV</sequence>
<gene>
    <name evidence="1" type="ORF">LPTSP3_g17970</name>
</gene>
<dbReference type="EMBL" id="AP025028">
    <property type="protein sequence ID" value="BDA78867.1"/>
    <property type="molecule type" value="Genomic_DNA"/>
</dbReference>
<keyword evidence="2" id="KW-1185">Reference proteome</keyword>
<dbReference type="InterPro" id="IPR011990">
    <property type="entry name" value="TPR-like_helical_dom_sf"/>
</dbReference>